<organism evidence="2 3">
    <name type="scientific">Escallonia rubra</name>
    <dbReference type="NCBI Taxonomy" id="112253"/>
    <lineage>
        <taxon>Eukaryota</taxon>
        <taxon>Viridiplantae</taxon>
        <taxon>Streptophyta</taxon>
        <taxon>Embryophyta</taxon>
        <taxon>Tracheophyta</taxon>
        <taxon>Spermatophyta</taxon>
        <taxon>Magnoliopsida</taxon>
        <taxon>eudicotyledons</taxon>
        <taxon>Gunneridae</taxon>
        <taxon>Pentapetalae</taxon>
        <taxon>asterids</taxon>
        <taxon>campanulids</taxon>
        <taxon>Escalloniales</taxon>
        <taxon>Escalloniaceae</taxon>
        <taxon>Escallonia</taxon>
    </lineage>
</organism>
<dbReference type="Pfam" id="PF19259">
    <property type="entry name" value="Ty3_capsid"/>
    <property type="match status" value="1"/>
</dbReference>
<protein>
    <recommendedName>
        <fullName evidence="1">Ty3 transposon capsid-like protein domain-containing protein</fullName>
    </recommendedName>
</protein>
<evidence type="ECO:0000313" key="2">
    <source>
        <dbReference type="EMBL" id="KAK2968692.1"/>
    </source>
</evidence>
<evidence type="ECO:0000313" key="3">
    <source>
        <dbReference type="Proteomes" id="UP001187471"/>
    </source>
</evidence>
<gene>
    <name evidence="2" type="ORF">RJ640_013110</name>
</gene>
<keyword evidence="3" id="KW-1185">Reference proteome</keyword>
<evidence type="ECO:0000259" key="1">
    <source>
        <dbReference type="Pfam" id="PF19259"/>
    </source>
</evidence>
<dbReference type="AlphaFoldDB" id="A0AA88QG93"/>
<dbReference type="InterPro" id="IPR045358">
    <property type="entry name" value="Ty3_capsid"/>
</dbReference>
<proteinExistence type="predicted"/>
<dbReference type="Proteomes" id="UP001187471">
    <property type="component" value="Unassembled WGS sequence"/>
</dbReference>
<dbReference type="EMBL" id="JAVXUO010002889">
    <property type="protein sequence ID" value="KAK2968692.1"/>
    <property type="molecule type" value="Genomic_DNA"/>
</dbReference>
<name>A0AA88QG93_9ASTE</name>
<comment type="caution">
    <text evidence="2">The sequence shown here is derived from an EMBL/GenBank/DDBJ whole genome shotgun (WGS) entry which is preliminary data.</text>
</comment>
<feature type="domain" description="Ty3 transposon capsid-like protein" evidence="1">
    <location>
        <begin position="148"/>
        <end position="277"/>
    </location>
</feature>
<sequence length="415" mass="47248">MPRSVKNNQSNEANIHEALEAIVHRLATYNIRMSSIEASIGDLQRSGSAVYQSVSELKFELANLIAEIKAKEGTNSRSTTEKGESSNKNQGIEYVHKQSVNTSPIITPSPVGNPLTKFPQLIFPRFNGENRRGWVRKSEQYFEFCPIHEDYKVSYTSVHFDEQAECWYTSYIKPLGRVSWDQFVVDLYARFSLTNGVNVIGEFNKLVQTGSMDEYFNRFESMRAQVLQEFDYLDENYLCVSFIGGLKPEIRSRVEQVEVESLSKAIYIARREEVAIHSLFKTHRPMPSSIIPLKSSSNTTLNLSFLKPSPLQAIPFRSSINTNPVNPHKGVLPTPPPLKPPPRTNQLSNEEHQRRITLGLYFRCEANFEPGHKSVCPMKSIAMIIAEDEDEIDSPVKPLTLQPKKQYLHYSQILS</sequence>
<reference evidence="2" key="1">
    <citation type="submission" date="2022-12" db="EMBL/GenBank/DDBJ databases">
        <title>Draft genome assemblies for two species of Escallonia (Escalloniales).</title>
        <authorList>
            <person name="Chanderbali A."/>
            <person name="Dervinis C."/>
            <person name="Anghel I."/>
            <person name="Soltis D."/>
            <person name="Soltis P."/>
            <person name="Zapata F."/>
        </authorList>
    </citation>
    <scope>NUCLEOTIDE SEQUENCE</scope>
    <source>
        <strain evidence="2">UCBG92.1500</strain>
        <tissue evidence="2">Leaf</tissue>
    </source>
</reference>
<accession>A0AA88QG93</accession>